<gene>
    <name evidence="1" type="ORF">EIP75_01245</name>
</gene>
<dbReference type="InterPro" id="IPR023393">
    <property type="entry name" value="START-like_dom_sf"/>
</dbReference>
<dbReference type="InterPro" id="IPR015075">
    <property type="entry name" value="AtaL"/>
</dbReference>
<proteinExistence type="predicted"/>
<evidence type="ECO:0000313" key="2">
    <source>
        <dbReference type="Proteomes" id="UP000269265"/>
    </source>
</evidence>
<dbReference type="Pfam" id="PF08982">
    <property type="entry name" value="AtaL"/>
    <property type="match status" value="1"/>
</dbReference>
<organism evidence="1 2">
    <name type="scientific">Aquabacterium soli</name>
    <dbReference type="NCBI Taxonomy" id="2493092"/>
    <lineage>
        <taxon>Bacteria</taxon>
        <taxon>Pseudomonadati</taxon>
        <taxon>Pseudomonadota</taxon>
        <taxon>Betaproteobacteria</taxon>
        <taxon>Burkholderiales</taxon>
        <taxon>Aquabacterium</taxon>
    </lineage>
</organism>
<keyword evidence="2" id="KW-1185">Reference proteome</keyword>
<evidence type="ECO:0000313" key="1">
    <source>
        <dbReference type="EMBL" id="RRS06243.1"/>
    </source>
</evidence>
<protein>
    <submittedName>
        <fullName evidence="1">DUF1857 family protein</fullName>
    </submittedName>
</protein>
<dbReference type="AlphaFoldDB" id="A0A426VH47"/>
<reference evidence="1 2" key="1">
    <citation type="submission" date="2018-12" db="EMBL/GenBank/DDBJ databases">
        <title>The whole draft genome of Aquabacterium sp. SJQ9.</title>
        <authorList>
            <person name="Sun L."/>
            <person name="Gao X."/>
            <person name="Chen W."/>
            <person name="Huang K."/>
        </authorList>
    </citation>
    <scope>NUCLEOTIDE SEQUENCE [LARGE SCALE GENOMIC DNA]</scope>
    <source>
        <strain evidence="1 2">SJQ9</strain>
    </source>
</reference>
<name>A0A426VH47_9BURK</name>
<dbReference type="EMBL" id="RSED01000001">
    <property type="protein sequence ID" value="RRS06243.1"/>
    <property type="molecule type" value="Genomic_DNA"/>
</dbReference>
<dbReference type="Gene3D" id="3.30.530.20">
    <property type="match status" value="1"/>
</dbReference>
<sequence>MRFEHLIEINAPATALGAMAPLFTREQLWRGLMQRVQTPQRFPMGPERCEWRETEPGVFQRSVHFGPHVLRDEVETTPMERIRFTPEPHGDTAPVRLSIDIEEPTPGRMVLRFTYETLGEPSAEEKYYAEYRHNAWLHNDRDMVRTLRQWLSEEGL</sequence>
<accession>A0A426VH47</accession>
<comment type="caution">
    <text evidence="1">The sequence shown here is derived from an EMBL/GenBank/DDBJ whole genome shotgun (WGS) entry which is preliminary data.</text>
</comment>
<dbReference type="RefSeq" id="WP_125241386.1">
    <property type="nucleotide sequence ID" value="NZ_RSED01000001.1"/>
</dbReference>
<dbReference type="OrthoDB" id="6367327at2"/>
<dbReference type="Proteomes" id="UP000269265">
    <property type="component" value="Unassembled WGS sequence"/>
</dbReference>
<dbReference type="SUPFAM" id="SSF55961">
    <property type="entry name" value="Bet v1-like"/>
    <property type="match status" value="1"/>
</dbReference>